<dbReference type="EMBL" id="CP076132">
    <property type="protein sequence ID" value="QWG00932.1"/>
    <property type="molecule type" value="Genomic_DNA"/>
</dbReference>
<protein>
    <submittedName>
        <fullName evidence="1">Uncharacterized protein</fullName>
    </submittedName>
</protein>
<dbReference type="RefSeq" id="WP_169665242.1">
    <property type="nucleotide sequence ID" value="NZ_CP076132.1"/>
</dbReference>
<reference evidence="1 2" key="1">
    <citation type="submission" date="2021-05" db="EMBL/GenBank/DDBJ databases">
        <title>Comparative genomic studies on the polysaccharide-degrading batcterial strains of the Flammeovirga genus.</title>
        <authorList>
            <person name="Zewei F."/>
            <person name="Zheng Z."/>
            <person name="Yu L."/>
            <person name="Ruyue G."/>
            <person name="Yanhong M."/>
            <person name="Yuanyuan C."/>
            <person name="Jingyan G."/>
            <person name="Wenjun H."/>
        </authorList>
    </citation>
    <scope>NUCLEOTIDE SEQUENCE [LARGE SCALE GENOMIC DNA]</scope>
    <source>
        <strain evidence="1 2">NBRC:100898</strain>
    </source>
</reference>
<dbReference type="KEGG" id="fya:KMW28_14860"/>
<gene>
    <name evidence="1" type="ORF">KMW28_14860</name>
</gene>
<proteinExistence type="predicted"/>
<sequence>MNRNIILFAISFVFIFSACVPLNDEDDVLINDPIENVFHDIEVLGVQDSASQLAVRVKILGWNRDKRSSYTLNYLLINDSTSQIVEQTSVPYNELTIQDNVLSRDLEFNDLDSATLYLLEFKTLFEDETSNADTYLLYTDGYLDELDSTNVE</sequence>
<keyword evidence="2" id="KW-1185">Reference proteome</keyword>
<dbReference type="Proteomes" id="UP000678679">
    <property type="component" value="Chromosome 1"/>
</dbReference>
<dbReference type="PROSITE" id="PS51257">
    <property type="entry name" value="PROKAR_LIPOPROTEIN"/>
    <property type="match status" value="1"/>
</dbReference>
<organism evidence="1 2">
    <name type="scientific">Flammeovirga yaeyamensis</name>
    <dbReference type="NCBI Taxonomy" id="367791"/>
    <lineage>
        <taxon>Bacteria</taxon>
        <taxon>Pseudomonadati</taxon>
        <taxon>Bacteroidota</taxon>
        <taxon>Cytophagia</taxon>
        <taxon>Cytophagales</taxon>
        <taxon>Flammeovirgaceae</taxon>
        <taxon>Flammeovirga</taxon>
    </lineage>
</organism>
<name>A0AAX1N0S8_9BACT</name>
<accession>A0AAX1N0S8</accession>
<evidence type="ECO:0000313" key="2">
    <source>
        <dbReference type="Proteomes" id="UP000678679"/>
    </source>
</evidence>
<evidence type="ECO:0000313" key="1">
    <source>
        <dbReference type="EMBL" id="QWG00932.1"/>
    </source>
</evidence>
<dbReference type="AlphaFoldDB" id="A0AAX1N0S8"/>